<dbReference type="InterPro" id="IPR045076">
    <property type="entry name" value="MutS"/>
</dbReference>
<organism evidence="9 10">
    <name type="scientific">Riccia fluitans</name>
    <dbReference type="NCBI Taxonomy" id="41844"/>
    <lineage>
        <taxon>Eukaryota</taxon>
        <taxon>Viridiplantae</taxon>
        <taxon>Streptophyta</taxon>
        <taxon>Embryophyta</taxon>
        <taxon>Marchantiophyta</taxon>
        <taxon>Marchantiopsida</taxon>
        <taxon>Marchantiidae</taxon>
        <taxon>Marchantiales</taxon>
        <taxon>Ricciaceae</taxon>
        <taxon>Riccia</taxon>
    </lineage>
</organism>
<evidence type="ECO:0000256" key="4">
    <source>
        <dbReference type="ARBA" id="ARBA00022840"/>
    </source>
</evidence>
<dbReference type="SMART" id="SM00533">
    <property type="entry name" value="MUTSd"/>
    <property type="match status" value="1"/>
</dbReference>
<sequence length="1826" mass="202101">MTLKWPASQLLATSLSMVGMGRNPALGIGVGGEMGCQPAGMLRGLRQIGSARKEFGGRGTAAVKHTRDRPIHTVESTRAARLQNRPSIPLRDLEAGQLNLLVKVRNSPGCFTSDILRSRGAEFGASRSGKSYFDRTAWSPKRHSRCLHAACTYKDPVSYSRGRRRILGSCPMVTFINNAQKPGGQLCITDSRVIALASSPLYTYSGRAAWRFNPAAGTGFSGQRKLSYVKSENLRWRKNYFRFKVFSEDVDSKEAASRDLSVEESVEIKLREEIQEFDDSGGGAVSRLAESTGKGVLAQDSEFLLTSEEEFGKAGKVHDKGHLDAIPSTVNPANVAVICFDIETTGLHPAYHRIIEFAARDLAGGEYSTIQTLVNPDREVPLESERIHNISSKMVNHPDVPRWRDVALAIVRFVESRRKGQGPVILVAHNGRRFDVPFIMKEFRQCDVPVPSYWRFADSMPLARSAMKSLGQKRPKVALTDLFSHYNLQYVGDAHRAMADVNMLAPVLQMVMNDLSMGVQELLEESFSVEDLIDKGKALTVNDVPAIGEIYDGVEADAVSSEVVETDSLEAVSQSYEAALGIRTSDEVTGILGRPSVPWDSSSENPYMQTEDEFEKSLGLSLGDVQKFSLNQPVIEMEEVPPAYETGLLKGLPERHDDTLPSERESVGSASSANGTRTVERRYELDPLVTSEETFFPVQVEKDIQIVDSGKGHRVEVMDLVLKNQLESVSEESSEYRLSSNGSVWNSEGMKDSRILLEEDAPLRTSSVDLSLLSPMMRQYVETKRQRDPKFLLLSQVGDFYEAFFEDAERLAEACNLRLTSKDGGKLLRRKIPMAGVPVQHIEKNLQMLLGKGIPVVRQEQVGEEENGVALERRVTAVLTPGTLVDSSMLEESFNNFLVAIMPPSGDDGTWGLAFSDISTGEFQATELQGREACVQELLRLQPAEVLFPVSRAGQIDLDSPTPVGLPSQFCYSSRPQSDFSRAETEKKLQLHYGAIPLETMGIASFPRALRAAGGLLGYVQETQQMPSEDLPLQRLKCYSASDSMILSETVRKHLEMTTTSRWGKAEGSFIWAVDDTRTAMGRRMLQNWLQRPLLQHEKISERQEAVEVFIKYSEARKALRSELELLGDLERLTGKVGWRRASVRDMLTVAQTLQALPRLAEVVEGISSNSYITAVLKIPFAAIQMAGRIQGMLVEESGAKFPGELIRGGVDATLDKLRNDVENVHDLLAKYEQQEQERTGIVSLEVGYAKPHGRFISIRKTRLKDWNLPEDYQGIQSLKTEERFTTPVLLEYERLRLEAVKKAAEREEELFSMLKGEMSTLLEPVQVYSKALAEIDVLCNFAEIAYRYGYCRPQILDAGREVTVVKGRHPVVERCLSEKSFVPNSTYLGYTNENKESSNPTVFSLEHAETSNEVCDGNADDEDWTSKGNGENGSDEGEGFWPRPDVMILTGPNASGKSCYLRQIGLIQILGQAGSFVPAQECRLSIADGVYTRVGSVDDLAAGQSTFKVEMSETAAILEKATPQSLVLLDEVGRGTGSQEGEMIARAIIEYLARQVKARTVFSTHYHQLHDLDLELENVSNYHLEAVETPSGDVVFDHTVRPGYALRSYAVGVARASGMPEWVCNRATELLAEVTGADGREDKMTGTRLSQRDFQDENQRGTSGSMGELGMNYLDETEDLAVPGGPGAEAEQQESVLLSEIFRDSNSETKENCSDLLVEANVTPDDESRGSDLPEDTLIDVWNRVCTALQNRPATQALTKQKGNLISIVRSSDSTSVVRMGASALFVKKFQQHEHASALEAAFTAVLKQPIKLDVLILDTNDKKH</sequence>
<dbReference type="SUPFAM" id="SSF52540">
    <property type="entry name" value="P-loop containing nucleoside triphosphate hydrolases"/>
    <property type="match status" value="1"/>
</dbReference>
<dbReference type="Pfam" id="PF05190">
    <property type="entry name" value="MutS_IV"/>
    <property type="match status" value="1"/>
</dbReference>
<dbReference type="Gene3D" id="1.10.1420.10">
    <property type="match status" value="2"/>
</dbReference>
<dbReference type="Gene3D" id="3.40.1170.10">
    <property type="entry name" value="DNA repair protein MutS, domain I"/>
    <property type="match status" value="1"/>
</dbReference>
<keyword evidence="4" id="KW-0067">ATP-binding</keyword>
<evidence type="ECO:0000256" key="7">
    <source>
        <dbReference type="SAM" id="MobiDB-lite"/>
    </source>
</evidence>
<reference evidence="9 10" key="1">
    <citation type="submission" date="2024-09" db="EMBL/GenBank/DDBJ databases">
        <title>Chromosome-scale assembly of Riccia fluitans.</title>
        <authorList>
            <person name="Paukszto L."/>
            <person name="Sawicki J."/>
            <person name="Karawczyk K."/>
            <person name="Piernik-Szablinska J."/>
            <person name="Szczecinska M."/>
            <person name="Mazdziarz M."/>
        </authorList>
    </citation>
    <scope>NUCLEOTIDE SEQUENCE [LARGE SCALE GENOMIC DNA]</scope>
    <source>
        <strain evidence="9">Rf_01</strain>
        <tissue evidence="9">Aerial parts of the thallus</tissue>
    </source>
</reference>
<keyword evidence="3" id="KW-0227">DNA damage</keyword>
<comment type="similarity">
    <text evidence="1">Belongs to the DNA mismatch repair MutS family.</text>
</comment>
<evidence type="ECO:0000259" key="8">
    <source>
        <dbReference type="PROSITE" id="PS00486"/>
    </source>
</evidence>
<dbReference type="NCBIfam" id="NF003810">
    <property type="entry name" value="PRK05399.1"/>
    <property type="match status" value="1"/>
</dbReference>
<dbReference type="GO" id="GO:0005524">
    <property type="term" value="F:ATP binding"/>
    <property type="evidence" value="ECO:0007669"/>
    <property type="project" value="UniProtKB-KW"/>
</dbReference>
<proteinExistence type="inferred from homology"/>
<dbReference type="SMART" id="SM00534">
    <property type="entry name" value="MUTSac"/>
    <property type="match status" value="1"/>
</dbReference>
<dbReference type="InterPro" id="IPR007861">
    <property type="entry name" value="DNA_mismatch_repair_MutS_clamp"/>
</dbReference>
<dbReference type="Pfam" id="PF05188">
    <property type="entry name" value="MutS_II"/>
    <property type="match status" value="1"/>
</dbReference>
<dbReference type="InterPro" id="IPR013520">
    <property type="entry name" value="Ribonucl_H"/>
</dbReference>
<dbReference type="InterPro" id="IPR016151">
    <property type="entry name" value="DNA_mismatch_repair_MutS_N"/>
</dbReference>
<dbReference type="CDD" id="cd06127">
    <property type="entry name" value="DEDDh"/>
    <property type="match status" value="1"/>
</dbReference>
<dbReference type="Gene3D" id="3.40.50.300">
    <property type="entry name" value="P-loop containing nucleotide triphosphate hydrolases"/>
    <property type="match status" value="1"/>
</dbReference>
<evidence type="ECO:0000256" key="3">
    <source>
        <dbReference type="ARBA" id="ARBA00022763"/>
    </source>
</evidence>
<gene>
    <name evidence="9" type="ORF">R1flu_013588</name>
</gene>
<feature type="region of interest" description="Disordered" evidence="7">
    <location>
        <begin position="1413"/>
        <end position="1442"/>
    </location>
</feature>
<dbReference type="SUPFAM" id="SSF48334">
    <property type="entry name" value="DNA repair protein MutS, domain III"/>
    <property type="match status" value="1"/>
</dbReference>
<dbReference type="Gene3D" id="3.30.420.110">
    <property type="entry name" value="MutS, connector domain"/>
    <property type="match status" value="1"/>
</dbReference>
<dbReference type="SMART" id="SM00479">
    <property type="entry name" value="EXOIII"/>
    <property type="match status" value="1"/>
</dbReference>
<evidence type="ECO:0000313" key="9">
    <source>
        <dbReference type="EMBL" id="KAL2628902.1"/>
    </source>
</evidence>
<dbReference type="InterPro" id="IPR007696">
    <property type="entry name" value="DNA_mismatch_repair_MutS_core"/>
</dbReference>
<evidence type="ECO:0000256" key="2">
    <source>
        <dbReference type="ARBA" id="ARBA00022741"/>
    </source>
</evidence>
<dbReference type="Pfam" id="PF01624">
    <property type="entry name" value="MutS_I"/>
    <property type="match status" value="1"/>
</dbReference>
<dbReference type="InterPro" id="IPR027417">
    <property type="entry name" value="P-loop_NTPase"/>
</dbReference>
<dbReference type="Gene3D" id="3.30.420.10">
    <property type="entry name" value="Ribonuclease H-like superfamily/Ribonuclease H"/>
    <property type="match status" value="1"/>
</dbReference>
<dbReference type="SUPFAM" id="SSF55271">
    <property type="entry name" value="DNA repair protein MutS, domain I"/>
    <property type="match status" value="1"/>
</dbReference>
<dbReference type="Proteomes" id="UP001605036">
    <property type="component" value="Unassembled WGS sequence"/>
</dbReference>
<dbReference type="InterPro" id="IPR036678">
    <property type="entry name" value="MutS_con_dom_sf"/>
</dbReference>
<dbReference type="PANTHER" id="PTHR11361">
    <property type="entry name" value="DNA MISMATCH REPAIR PROTEIN MUTS FAMILY MEMBER"/>
    <property type="match status" value="1"/>
</dbReference>
<dbReference type="SUPFAM" id="SSF53098">
    <property type="entry name" value="Ribonuclease H-like"/>
    <property type="match status" value="1"/>
</dbReference>
<feature type="compositionally biased region" description="Basic and acidic residues" evidence="7">
    <location>
        <begin position="653"/>
        <end position="666"/>
    </location>
</feature>
<dbReference type="Pfam" id="PF00929">
    <property type="entry name" value="RNase_T"/>
    <property type="match status" value="1"/>
</dbReference>
<dbReference type="InterPro" id="IPR007695">
    <property type="entry name" value="DNA_mismatch_repair_MutS-lik_N"/>
</dbReference>
<feature type="compositionally biased region" description="Polar residues" evidence="7">
    <location>
        <begin position="668"/>
        <end position="677"/>
    </location>
</feature>
<feature type="domain" description="DNA mismatch repair proteins mutS family" evidence="8">
    <location>
        <begin position="1526"/>
        <end position="1542"/>
    </location>
</feature>
<comment type="caution">
    <text evidence="9">The sequence shown here is derived from an EMBL/GenBank/DDBJ whole genome shotgun (WGS) entry which is preliminary data.</text>
</comment>
<dbReference type="InterPro" id="IPR036397">
    <property type="entry name" value="RNaseH_sf"/>
</dbReference>
<accession>A0ABD1YGU6</accession>
<evidence type="ECO:0000256" key="5">
    <source>
        <dbReference type="ARBA" id="ARBA00023125"/>
    </source>
</evidence>
<dbReference type="InterPro" id="IPR000432">
    <property type="entry name" value="DNA_mismatch_repair_MutS_C"/>
</dbReference>
<dbReference type="Pfam" id="PF05192">
    <property type="entry name" value="MutS_III"/>
    <property type="match status" value="1"/>
</dbReference>
<evidence type="ECO:0000313" key="10">
    <source>
        <dbReference type="Proteomes" id="UP001605036"/>
    </source>
</evidence>
<dbReference type="GO" id="GO:0006281">
    <property type="term" value="P:DNA repair"/>
    <property type="evidence" value="ECO:0007669"/>
    <property type="project" value="UniProtKB-KW"/>
</dbReference>
<dbReference type="SUPFAM" id="SSF53150">
    <property type="entry name" value="DNA repair protein MutS, domain II"/>
    <property type="match status" value="1"/>
</dbReference>
<keyword evidence="6" id="KW-0234">DNA repair</keyword>
<evidence type="ECO:0000256" key="6">
    <source>
        <dbReference type="ARBA" id="ARBA00023204"/>
    </source>
</evidence>
<keyword evidence="5" id="KW-0238">DNA-binding</keyword>
<dbReference type="InterPro" id="IPR036187">
    <property type="entry name" value="DNA_mismatch_repair_MutS_sf"/>
</dbReference>
<evidence type="ECO:0000256" key="1">
    <source>
        <dbReference type="ARBA" id="ARBA00006271"/>
    </source>
</evidence>
<protein>
    <recommendedName>
        <fullName evidence="8">DNA mismatch repair proteins mutS family domain-containing protein</fullName>
    </recommendedName>
</protein>
<dbReference type="EMBL" id="JBHFFA010000004">
    <property type="protein sequence ID" value="KAL2628902.1"/>
    <property type="molecule type" value="Genomic_DNA"/>
</dbReference>
<keyword evidence="2" id="KW-0547">Nucleotide-binding</keyword>
<dbReference type="PANTHER" id="PTHR11361:SF34">
    <property type="entry name" value="DNA MISMATCH REPAIR PROTEIN MSH1, MITOCHONDRIAL"/>
    <property type="match status" value="1"/>
</dbReference>
<feature type="region of interest" description="Disordered" evidence="7">
    <location>
        <begin position="653"/>
        <end position="679"/>
    </location>
</feature>
<dbReference type="GO" id="GO:0003677">
    <property type="term" value="F:DNA binding"/>
    <property type="evidence" value="ECO:0007669"/>
    <property type="project" value="UniProtKB-KW"/>
</dbReference>
<dbReference type="InterPro" id="IPR012337">
    <property type="entry name" value="RNaseH-like_sf"/>
</dbReference>
<dbReference type="PROSITE" id="PS00486">
    <property type="entry name" value="DNA_MISMATCH_REPAIR_2"/>
    <property type="match status" value="1"/>
</dbReference>
<dbReference type="Pfam" id="PF00488">
    <property type="entry name" value="MutS_V"/>
    <property type="match status" value="1"/>
</dbReference>
<name>A0ABD1YGU6_9MARC</name>
<keyword evidence="10" id="KW-1185">Reference proteome</keyword>
<dbReference type="InterPro" id="IPR007860">
    <property type="entry name" value="DNA_mmatch_repair_MutS_con_dom"/>
</dbReference>